<feature type="non-terminal residue" evidence="1">
    <location>
        <position position="1"/>
    </location>
</feature>
<accession>A0AAN9A0A7</accession>
<proteinExistence type="predicted"/>
<comment type="caution">
    <text evidence="1">The sequence shown here is derived from an EMBL/GenBank/DDBJ whole genome shotgun (WGS) entry which is preliminary data.</text>
</comment>
<evidence type="ECO:0000313" key="2">
    <source>
        <dbReference type="Proteomes" id="UP001381693"/>
    </source>
</evidence>
<gene>
    <name evidence="1" type="ORF">SK128_028279</name>
</gene>
<keyword evidence="2" id="KW-1185">Reference proteome</keyword>
<organism evidence="1 2">
    <name type="scientific">Halocaridina rubra</name>
    <name type="common">Hawaiian red shrimp</name>
    <dbReference type="NCBI Taxonomy" id="373956"/>
    <lineage>
        <taxon>Eukaryota</taxon>
        <taxon>Metazoa</taxon>
        <taxon>Ecdysozoa</taxon>
        <taxon>Arthropoda</taxon>
        <taxon>Crustacea</taxon>
        <taxon>Multicrustacea</taxon>
        <taxon>Malacostraca</taxon>
        <taxon>Eumalacostraca</taxon>
        <taxon>Eucarida</taxon>
        <taxon>Decapoda</taxon>
        <taxon>Pleocyemata</taxon>
        <taxon>Caridea</taxon>
        <taxon>Atyoidea</taxon>
        <taxon>Atyidae</taxon>
        <taxon>Halocaridina</taxon>
    </lineage>
</organism>
<dbReference type="Proteomes" id="UP001381693">
    <property type="component" value="Unassembled WGS sequence"/>
</dbReference>
<protein>
    <submittedName>
        <fullName evidence="1">Uncharacterized protein</fullName>
    </submittedName>
</protein>
<reference evidence="1 2" key="1">
    <citation type="submission" date="2023-11" db="EMBL/GenBank/DDBJ databases">
        <title>Halocaridina rubra genome assembly.</title>
        <authorList>
            <person name="Smith C."/>
        </authorList>
    </citation>
    <scope>NUCLEOTIDE SEQUENCE [LARGE SCALE GENOMIC DNA]</scope>
    <source>
        <strain evidence="1">EP-1</strain>
        <tissue evidence="1">Whole</tissue>
    </source>
</reference>
<dbReference type="EMBL" id="JAXCGZ010018099">
    <property type="protein sequence ID" value="KAK7067540.1"/>
    <property type="molecule type" value="Genomic_DNA"/>
</dbReference>
<dbReference type="AlphaFoldDB" id="A0AAN9A0A7"/>
<evidence type="ECO:0000313" key="1">
    <source>
        <dbReference type="EMBL" id="KAK7067540.1"/>
    </source>
</evidence>
<sequence>KVITAIATAGTAVTTIADAGTAMIKGATTETAVTSIAAAVRTSHPTLAEQEANLDNHFYTIKYHSMKQYNMDLTFQIITLLTQALTLCRDQN</sequence>
<name>A0AAN9A0A7_HALRR</name>